<feature type="domain" description="HTH lysR-type" evidence="5">
    <location>
        <begin position="1"/>
        <end position="58"/>
    </location>
</feature>
<gene>
    <name evidence="6" type="ORF">Selli1_22040</name>
    <name evidence="7" type="ORF">Selli2_20570</name>
</gene>
<evidence type="ECO:0000256" key="4">
    <source>
        <dbReference type="ARBA" id="ARBA00023163"/>
    </source>
</evidence>
<dbReference type="InterPro" id="IPR005119">
    <property type="entry name" value="LysR_subst-bd"/>
</dbReference>
<reference evidence="6" key="1">
    <citation type="submission" date="2022-11" db="EMBL/GenBank/DDBJ databases">
        <title>Draft genome sequence of Sellimonas catena strain 12EGH17.</title>
        <authorList>
            <person name="Atsushi H."/>
            <person name="Moriya O."/>
            <person name="Mitsuo S."/>
        </authorList>
    </citation>
    <scope>NUCLEOTIDE SEQUENCE</scope>
    <source>
        <strain evidence="6">12EGH17</strain>
    </source>
</reference>
<proteinExistence type="inferred from homology"/>
<dbReference type="AlphaFoldDB" id="A0A9W6CDT9"/>
<evidence type="ECO:0000256" key="3">
    <source>
        <dbReference type="ARBA" id="ARBA00023125"/>
    </source>
</evidence>
<dbReference type="GO" id="GO:0003700">
    <property type="term" value="F:DNA-binding transcription factor activity"/>
    <property type="evidence" value="ECO:0007669"/>
    <property type="project" value="InterPro"/>
</dbReference>
<keyword evidence="3" id="KW-0238">DNA-binding</keyword>
<reference evidence="7" key="3">
    <citation type="submission" date="2022-11" db="EMBL/GenBank/DDBJ databases">
        <title>Draft genome sequence of Sellimonas catena strain 18CBH55.</title>
        <authorList>
            <person name="Hisatomi A."/>
            <person name="Ohkuma M."/>
            <person name="Sakamoto M."/>
        </authorList>
    </citation>
    <scope>NUCLEOTIDE SEQUENCE</scope>
    <source>
        <strain evidence="7">18CBH55</strain>
    </source>
</reference>
<name>A0A9W6CDT9_9FIRM</name>
<evidence type="ECO:0000256" key="1">
    <source>
        <dbReference type="ARBA" id="ARBA00009437"/>
    </source>
</evidence>
<dbReference type="PANTHER" id="PTHR30346:SF0">
    <property type="entry name" value="HCA OPERON TRANSCRIPTIONAL ACTIVATOR HCAR"/>
    <property type="match status" value="1"/>
</dbReference>
<sequence length="296" mass="33265">MNTQQLKTFVQVAENLNFARAAESLNITQSAVSRQIHALEEELDTKLLHRTTRTVRLTPAGISFLDDAKQIIERLKYATAKIQHHTAAAMQVVSIGCGSEAHLDFLNGILDSCLKEMPAFHPFLRIISHRSLLNLFYQGELDLLIGFQSDIPLKGNVVYDELLHIPLCCVFPRGHAYAGKNEITEQDLLSERLVFCNSYALPAGALEYQNRITGYLPPESVYFCDNYQAALTLVRTGYGYCILPQSRFPDEQLCYIPLAGTDPLSYGIFYKKGVDNPPLKKFISIAKRSVKEDFLS</sequence>
<dbReference type="PRINTS" id="PR00039">
    <property type="entry name" value="HTHLYSR"/>
</dbReference>
<dbReference type="RefSeq" id="WP_191435226.1">
    <property type="nucleotide sequence ID" value="NZ_BSBO01000022.1"/>
</dbReference>
<comment type="similarity">
    <text evidence="1">Belongs to the LysR transcriptional regulatory family.</text>
</comment>
<comment type="caution">
    <text evidence="7">The sequence shown here is derived from an EMBL/GenBank/DDBJ whole genome shotgun (WGS) entry which is preliminary data.</text>
</comment>
<dbReference type="InterPro" id="IPR000847">
    <property type="entry name" value="LysR_HTH_N"/>
</dbReference>
<dbReference type="PROSITE" id="PS50931">
    <property type="entry name" value="HTH_LYSR"/>
    <property type="match status" value="1"/>
</dbReference>
<dbReference type="SUPFAM" id="SSF46785">
    <property type="entry name" value="Winged helix' DNA-binding domain"/>
    <property type="match status" value="1"/>
</dbReference>
<evidence type="ECO:0000256" key="2">
    <source>
        <dbReference type="ARBA" id="ARBA00023015"/>
    </source>
</evidence>
<dbReference type="EMBL" id="BSCH01000012">
    <property type="protein sequence ID" value="GLG90630.1"/>
    <property type="molecule type" value="Genomic_DNA"/>
</dbReference>
<evidence type="ECO:0000313" key="7">
    <source>
        <dbReference type="EMBL" id="GLG90630.1"/>
    </source>
</evidence>
<dbReference type="PANTHER" id="PTHR30346">
    <property type="entry name" value="TRANSCRIPTIONAL DUAL REGULATOR HCAR-RELATED"/>
    <property type="match status" value="1"/>
</dbReference>
<dbReference type="Proteomes" id="UP001145145">
    <property type="component" value="Unassembled WGS sequence"/>
</dbReference>
<dbReference type="GO" id="GO:0003677">
    <property type="term" value="F:DNA binding"/>
    <property type="evidence" value="ECO:0007669"/>
    <property type="project" value="UniProtKB-KW"/>
</dbReference>
<reference evidence="7" key="4">
    <citation type="submission" date="2022-11" db="EMBL/GenBank/DDBJ databases">
        <title>Draft genome sequence of Sellimonas catena strain 18CBH55.</title>
        <authorList>
            <person name="Atsushi H."/>
            <person name="Moriya O."/>
            <person name="Mitsuo S."/>
        </authorList>
    </citation>
    <scope>NUCLEOTIDE SEQUENCE</scope>
    <source>
        <strain evidence="7">18CBH55</strain>
    </source>
</reference>
<dbReference type="EMBL" id="BSBO01000022">
    <property type="protein sequence ID" value="GLG05030.1"/>
    <property type="molecule type" value="Genomic_DNA"/>
</dbReference>
<evidence type="ECO:0000313" key="9">
    <source>
        <dbReference type="Proteomes" id="UP001145145"/>
    </source>
</evidence>
<dbReference type="GO" id="GO:0032993">
    <property type="term" value="C:protein-DNA complex"/>
    <property type="evidence" value="ECO:0007669"/>
    <property type="project" value="TreeGrafter"/>
</dbReference>
<accession>A0A9W6CDT9</accession>
<dbReference type="Gene3D" id="1.10.10.10">
    <property type="entry name" value="Winged helix-like DNA-binding domain superfamily/Winged helix DNA-binding domain"/>
    <property type="match status" value="1"/>
</dbReference>
<dbReference type="CDD" id="cd05466">
    <property type="entry name" value="PBP2_LTTR_substrate"/>
    <property type="match status" value="1"/>
</dbReference>
<evidence type="ECO:0000313" key="8">
    <source>
        <dbReference type="Proteomes" id="UP001145094"/>
    </source>
</evidence>
<dbReference type="FunFam" id="1.10.10.10:FF:000001">
    <property type="entry name" value="LysR family transcriptional regulator"/>
    <property type="match status" value="1"/>
</dbReference>
<dbReference type="InterPro" id="IPR036388">
    <property type="entry name" value="WH-like_DNA-bd_sf"/>
</dbReference>
<dbReference type="Pfam" id="PF03466">
    <property type="entry name" value="LysR_substrate"/>
    <property type="match status" value="1"/>
</dbReference>
<organism evidence="7 8">
    <name type="scientific">Sellimonas catena</name>
    <dbReference type="NCBI Taxonomy" id="2994035"/>
    <lineage>
        <taxon>Bacteria</taxon>
        <taxon>Bacillati</taxon>
        <taxon>Bacillota</taxon>
        <taxon>Clostridia</taxon>
        <taxon>Lachnospirales</taxon>
        <taxon>Lachnospiraceae</taxon>
        <taxon>Sellimonas</taxon>
    </lineage>
</organism>
<dbReference type="InterPro" id="IPR036390">
    <property type="entry name" value="WH_DNA-bd_sf"/>
</dbReference>
<keyword evidence="2" id="KW-0805">Transcription regulation</keyword>
<keyword evidence="9" id="KW-1185">Reference proteome</keyword>
<dbReference type="Proteomes" id="UP001145094">
    <property type="component" value="Unassembled WGS sequence"/>
</dbReference>
<evidence type="ECO:0000259" key="5">
    <source>
        <dbReference type="PROSITE" id="PS50931"/>
    </source>
</evidence>
<evidence type="ECO:0000313" key="6">
    <source>
        <dbReference type="EMBL" id="GLG05030.1"/>
    </source>
</evidence>
<reference evidence="6" key="2">
    <citation type="submission" date="2022-11" db="EMBL/GenBank/DDBJ databases">
        <title>Draft genome sequence of Sellimonas catena strain 12EGH17.</title>
        <authorList>
            <person name="Hisatomi A."/>
            <person name="Ohkuma M."/>
            <person name="Sakamoto M."/>
        </authorList>
    </citation>
    <scope>NUCLEOTIDE SEQUENCE</scope>
    <source>
        <strain evidence="6">12EGH17</strain>
    </source>
</reference>
<dbReference type="Gene3D" id="3.40.190.10">
    <property type="entry name" value="Periplasmic binding protein-like II"/>
    <property type="match status" value="2"/>
</dbReference>
<dbReference type="Pfam" id="PF00126">
    <property type="entry name" value="HTH_1"/>
    <property type="match status" value="1"/>
</dbReference>
<protein>
    <submittedName>
        <fullName evidence="7">Transcriptional regulator</fullName>
    </submittedName>
</protein>
<keyword evidence="4" id="KW-0804">Transcription</keyword>
<reference evidence="7 9" key="5">
    <citation type="journal article" date="2023" name="Int. J. Syst. Evol. Microbiol.">
        <title>Sellimonas catena sp. nov., isolated from human faeces.</title>
        <authorList>
            <person name="Hisatomi A."/>
            <person name="Ohkuma M."/>
            <person name="Sakamoto M."/>
        </authorList>
    </citation>
    <scope>NUCLEOTIDE SEQUENCE</scope>
    <source>
        <strain evidence="6 9">12EGH17</strain>
        <strain evidence="7">18CBH55</strain>
    </source>
</reference>
<dbReference type="SUPFAM" id="SSF53850">
    <property type="entry name" value="Periplasmic binding protein-like II"/>
    <property type="match status" value="1"/>
</dbReference>